<gene>
    <name evidence="6" type="ORF">MNBD_CHLOROFLEXI01-4332</name>
</gene>
<evidence type="ECO:0000313" key="6">
    <source>
        <dbReference type="EMBL" id="VAW42793.1"/>
    </source>
</evidence>
<dbReference type="Gene3D" id="3.40.1030.10">
    <property type="entry name" value="Nucleoside phosphorylase/phosphoribosyltransferase catalytic domain"/>
    <property type="match status" value="1"/>
</dbReference>
<comment type="similarity">
    <text evidence="1">Belongs to the thymidine/pyrimidine-nucleoside phosphorylase family.</text>
</comment>
<dbReference type="SUPFAM" id="SSF52418">
    <property type="entry name" value="Nucleoside phosphorylase/phosphoribosyltransferase catalytic domain"/>
    <property type="match status" value="1"/>
</dbReference>
<dbReference type="Pfam" id="PF00591">
    <property type="entry name" value="Glycos_transf_3"/>
    <property type="match status" value="1"/>
</dbReference>
<dbReference type="InterPro" id="IPR035902">
    <property type="entry name" value="Nuc_phospho_transferase"/>
</dbReference>
<dbReference type="PIRSF" id="PIRSF000478">
    <property type="entry name" value="TP_PyNP"/>
    <property type="match status" value="1"/>
</dbReference>
<comment type="subunit">
    <text evidence="2">Homodimer.</text>
</comment>
<dbReference type="InterPro" id="IPR018090">
    <property type="entry name" value="Pyrmidine_PPas_bac/euk"/>
</dbReference>
<dbReference type="GO" id="GO:0006206">
    <property type="term" value="P:pyrimidine nucleobase metabolic process"/>
    <property type="evidence" value="ECO:0007669"/>
    <property type="project" value="InterPro"/>
</dbReference>
<dbReference type="InterPro" id="IPR000312">
    <property type="entry name" value="Glycosyl_Trfase_fam3"/>
</dbReference>
<dbReference type="GO" id="GO:0004645">
    <property type="term" value="F:1,4-alpha-oligoglucan phosphorylase activity"/>
    <property type="evidence" value="ECO:0007669"/>
    <property type="project" value="InterPro"/>
</dbReference>
<dbReference type="GO" id="GO:0005829">
    <property type="term" value="C:cytosol"/>
    <property type="evidence" value="ECO:0007669"/>
    <property type="project" value="TreeGrafter"/>
</dbReference>
<dbReference type="Pfam" id="PF02885">
    <property type="entry name" value="Glycos_trans_3N"/>
    <property type="match status" value="1"/>
</dbReference>
<dbReference type="InterPro" id="IPR017459">
    <property type="entry name" value="Glycosyl_Trfase_fam3_N_dom"/>
</dbReference>
<keyword evidence="3 6" id="KW-0328">Glycosyltransferase</keyword>
<evidence type="ECO:0000259" key="5">
    <source>
        <dbReference type="SMART" id="SM00941"/>
    </source>
</evidence>
<dbReference type="NCBIfam" id="TIGR02644">
    <property type="entry name" value="Y_phosphoryl"/>
    <property type="match status" value="1"/>
</dbReference>
<dbReference type="Pfam" id="PF07831">
    <property type="entry name" value="PYNP_C"/>
    <property type="match status" value="1"/>
</dbReference>
<protein>
    <submittedName>
        <fullName evidence="6">Pyrimidine-nucleoside phosphorylase</fullName>
        <ecNumber evidence="6">2.4.2.2</ecNumber>
    </submittedName>
</protein>
<dbReference type="InterPro" id="IPR036566">
    <property type="entry name" value="PYNP-like_C_sf"/>
</dbReference>
<dbReference type="GO" id="GO:0009032">
    <property type="term" value="F:thymidine phosphorylase activity"/>
    <property type="evidence" value="ECO:0007669"/>
    <property type="project" value="TreeGrafter"/>
</dbReference>
<dbReference type="AlphaFoldDB" id="A0A3B0VRQ1"/>
<dbReference type="InterPro" id="IPR013102">
    <property type="entry name" value="PYNP_C"/>
</dbReference>
<dbReference type="Gene3D" id="3.90.1170.30">
    <property type="entry name" value="Pyrimidine nucleoside phosphorylase-like, C-terminal domain"/>
    <property type="match status" value="1"/>
</dbReference>
<name>A0A3B0VRQ1_9ZZZZ</name>
<evidence type="ECO:0000256" key="3">
    <source>
        <dbReference type="ARBA" id="ARBA00022676"/>
    </source>
</evidence>
<dbReference type="FunFam" id="3.40.1030.10:FF:000003">
    <property type="entry name" value="Pyrimidine-nucleoside phosphorylase"/>
    <property type="match status" value="1"/>
</dbReference>
<dbReference type="PANTHER" id="PTHR10515:SF0">
    <property type="entry name" value="THYMIDINE PHOSPHORYLASE"/>
    <property type="match status" value="1"/>
</dbReference>
<evidence type="ECO:0000256" key="2">
    <source>
        <dbReference type="ARBA" id="ARBA00011738"/>
    </source>
</evidence>
<keyword evidence="4 6" id="KW-0808">Transferase</keyword>
<accession>A0A3B0VRQ1</accession>
<dbReference type="EMBL" id="UOEU01000957">
    <property type="protein sequence ID" value="VAW42793.1"/>
    <property type="molecule type" value="Genomic_DNA"/>
</dbReference>
<dbReference type="SMART" id="SM00941">
    <property type="entry name" value="PYNP_C"/>
    <property type="match status" value="1"/>
</dbReference>
<dbReference type="SUPFAM" id="SSF54680">
    <property type="entry name" value="Pyrimidine nucleoside phosphorylase C-terminal domain"/>
    <property type="match status" value="1"/>
</dbReference>
<feature type="domain" description="Pyrimidine nucleoside phosphorylase C-terminal" evidence="5">
    <location>
        <begin position="345"/>
        <end position="419"/>
    </location>
</feature>
<evidence type="ECO:0000256" key="4">
    <source>
        <dbReference type="ARBA" id="ARBA00022679"/>
    </source>
</evidence>
<dbReference type="SUPFAM" id="SSF47648">
    <property type="entry name" value="Nucleoside phosphorylase/phosphoribosyltransferase N-terminal domain"/>
    <property type="match status" value="1"/>
</dbReference>
<evidence type="ECO:0000256" key="1">
    <source>
        <dbReference type="ARBA" id="ARBA00006915"/>
    </source>
</evidence>
<dbReference type="PANTHER" id="PTHR10515">
    <property type="entry name" value="THYMIDINE PHOSPHORYLASE"/>
    <property type="match status" value="1"/>
</dbReference>
<dbReference type="EC" id="2.4.2.2" evidence="6"/>
<organism evidence="6">
    <name type="scientific">hydrothermal vent metagenome</name>
    <dbReference type="NCBI Taxonomy" id="652676"/>
    <lineage>
        <taxon>unclassified sequences</taxon>
        <taxon>metagenomes</taxon>
        <taxon>ecological metagenomes</taxon>
    </lineage>
</organism>
<dbReference type="InterPro" id="IPR036320">
    <property type="entry name" value="Glycosyl_Trfase_fam3_N_dom_sf"/>
</dbReference>
<dbReference type="NCBIfam" id="NF004490">
    <property type="entry name" value="PRK05820.1"/>
    <property type="match status" value="1"/>
</dbReference>
<dbReference type="InterPro" id="IPR000053">
    <property type="entry name" value="Thymidine/pyrmidine_PPase"/>
</dbReference>
<dbReference type="Gene3D" id="1.20.970.10">
    <property type="entry name" value="Transferase, Pyrimidine Nucleoside Phosphorylase, Chain C"/>
    <property type="match status" value="1"/>
</dbReference>
<reference evidence="6" key="1">
    <citation type="submission" date="2018-06" db="EMBL/GenBank/DDBJ databases">
        <authorList>
            <person name="Zhirakovskaya E."/>
        </authorList>
    </citation>
    <scope>NUCLEOTIDE SEQUENCE</scope>
</reference>
<sequence length="434" mass="45940">MRMIDLIEKKRDGETLSTAEIEWFIQAYTVDAVPDYQTAALLMAIYIRGMNRRETVDLTLATAHSGDTLDLHDVAPFVIDKHSSGGVGDKTTLVVQPLVAACGVPVGKMSGRGLGSSGGTLDKMEAVDGWTFEMTVEKFKKQLAEIGLVLAGQTAVLAPADKKMYALRDVTGTVASTPLIAASIMSKKLAAGADAILLDVKTGSGAFMPTVEAARDLAQVMVDIGTDAGRKVVALISDMNQPLGYAIGNGLEVQEAIETLRGGGPPDFWAHCLAVADHMLLLAGKADSLDEAKELITAVRQDGSALTKFRQMVVTQGGDGAQVDDPDLLPQAKFVEPIIAPRSGTVAGMNTGEIGWATVRLGGGRFVKTDEIDHAVGFVLPAKIGDEFSKGDILGTIHANDRDKLAQAQTELLAALSWSDETVDPLPHFYGVIQ</sequence>
<dbReference type="GO" id="GO:0006213">
    <property type="term" value="P:pyrimidine nucleoside metabolic process"/>
    <property type="evidence" value="ECO:0007669"/>
    <property type="project" value="InterPro"/>
</dbReference>
<proteinExistence type="inferred from homology"/>